<dbReference type="Proteomes" id="UP001162741">
    <property type="component" value="Chromosome"/>
</dbReference>
<reference evidence="2" key="1">
    <citation type="submission" date="2022-10" db="EMBL/GenBank/DDBJ databases">
        <title>Chitinophaga sp. nov., isolated from soil.</title>
        <authorList>
            <person name="Jeon C.O."/>
        </authorList>
    </citation>
    <scope>NUCLEOTIDE SEQUENCE</scope>
    <source>
        <strain evidence="2">R8</strain>
    </source>
</reference>
<accession>A0ABY6J5Q0</accession>
<dbReference type="RefSeq" id="WP_264282758.1">
    <property type="nucleotide sequence ID" value="NZ_CP107006.1"/>
</dbReference>
<protein>
    <submittedName>
        <fullName evidence="2">Toxin-antitoxin system YwqK family antitoxin</fullName>
    </submittedName>
</protein>
<evidence type="ECO:0000256" key="1">
    <source>
        <dbReference type="SAM" id="SignalP"/>
    </source>
</evidence>
<dbReference type="EMBL" id="CP107006">
    <property type="protein sequence ID" value="UYQ94947.1"/>
    <property type="molecule type" value="Genomic_DNA"/>
</dbReference>
<dbReference type="SUPFAM" id="SSF82185">
    <property type="entry name" value="Histone H3 K4-specific methyltransferase SET7/9 N-terminal domain"/>
    <property type="match status" value="2"/>
</dbReference>
<name>A0ABY6J5Q0_9BACT</name>
<keyword evidence="1" id="KW-0732">Signal</keyword>
<organism evidence="2 3">
    <name type="scientific">Chitinophaga horti</name>
    <dbReference type="NCBI Taxonomy" id="2920382"/>
    <lineage>
        <taxon>Bacteria</taxon>
        <taxon>Pseudomonadati</taxon>
        <taxon>Bacteroidota</taxon>
        <taxon>Chitinophagia</taxon>
        <taxon>Chitinophagales</taxon>
        <taxon>Chitinophagaceae</taxon>
        <taxon>Chitinophaga</taxon>
    </lineage>
</organism>
<evidence type="ECO:0000313" key="2">
    <source>
        <dbReference type="EMBL" id="UYQ94947.1"/>
    </source>
</evidence>
<proteinExistence type="predicted"/>
<feature type="chain" id="PRO_5047469740" evidence="1">
    <location>
        <begin position="21"/>
        <end position="288"/>
    </location>
</feature>
<dbReference type="InterPro" id="IPR011652">
    <property type="entry name" value="MORN_2"/>
</dbReference>
<dbReference type="Gene3D" id="2.20.110.10">
    <property type="entry name" value="Histone H3 K4-specific methyltransferase SET7/9 N-terminal domain"/>
    <property type="match status" value="2"/>
</dbReference>
<sequence>MKFRLLFVFAGLTLTASAQRAPKYTPKHFVTKADATTFKPTGPLKNGTTKSYIETRIAYFDVDDNNTTAIKGGGNALVYFESEVKGGKRNGITRQYLIDSLDHQKLYLLAEQTYKNDKLNGTWKYYNLKGTVVRLQTFKDDSLHGLSRDYWIDGVKVMNEFEFFNGRGKYIERGFHKNGNVSEEVTFINGIQEGEMKIYYETGVLQDQFNVKNGKRDGLRTYYYPNGKPWIQVIFKDGNQWTVVANYDSKGNKRNAGTLKDGDGTLIMYDDDTTVRETVTFKGGQPQQ</sequence>
<dbReference type="Pfam" id="PF07661">
    <property type="entry name" value="MORN_2"/>
    <property type="match status" value="3"/>
</dbReference>
<evidence type="ECO:0000313" key="3">
    <source>
        <dbReference type="Proteomes" id="UP001162741"/>
    </source>
</evidence>
<feature type="signal peptide" evidence="1">
    <location>
        <begin position="1"/>
        <end position="20"/>
    </location>
</feature>
<gene>
    <name evidence="2" type="ORF">MKQ68_07550</name>
</gene>
<keyword evidence="3" id="KW-1185">Reference proteome</keyword>